<name>A0A8H6DV88_COCSA</name>
<feature type="region of interest" description="Disordered" evidence="1">
    <location>
        <begin position="1"/>
        <end position="21"/>
    </location>
</feature>
<dbReference type="Proteomes" id="UP000624244">
    <property type="component" value="Unassembled WGS sequence"/>
</dbReference>
<feature type="compositionally biased region" description="Basic residues" evidence="1">
    <location>
        <begin position="105"/>
        <end position="114"/>
    </location>
</feature>
<protein>
    <submittedName>
        <fullName evidence="2">Uncharacterized protein</fullName>
    </submittedName>
</protein>
<accession>A0A8H6DV88</accession>
<evidence type="ECO:0000313" key="2">
    <source>
        <dbReference type="EMBL" id="KAF5849168.1"/>
    </source>
</evidence>
<feature type="compositionally biased region" description="Low complexity" evidence="1">
    <location>
        <begin position="115"/>
        <end position="136"/>
    </location>
</feature>
<sequence>MRIQKLSTSFGAMRRLPDQPSKHEVRRYAGLTAREWDDVFVAIITKEARRLREQDPDILWRALNQETKNAIVNNVNQKLAEKSIRPVSLEVVGKRLGLSLTRMKHEGKSRKKALAAKQKAPTNAAAIATSTPAQRARPYDPVRDL</sequence>
<comment type="caution">
    <text evidence="2">The sequence shown here is derived from an EMBL/GenBank/DDBJ whole genome shotgun (WGS) entry which is preliminary data.</text>
</comment>
<evidence type="ECO:0000313" key="3">
    <source>
        <dbReference type="Proteomes" id="UP000624244"/>
    </source>
</evidence>
<evidence type="ECO:0000256" key="1">
    <source>
        <dbReference type="SAM" id="MobiDB-lite"/>
    </source>
</evidence>
<gene>
    <name evidence="2" type="ORF">GGP41_006068</name>
</gene>
<feature type="compositionally biased region" description="Polar residues" evidence="1">
    <location>
        <begin position="1"/>
        <end position="10"/>
    </location>
</feature>
<proteinExistence type="predicted"/>
<reference evidence="2" key="1">
    <citation type="submission" date="2019-11" db="EMBL/GenBank/DDBJ databases">
        <title>Bipolaris sorokiniana Genome sequencing.</title>
        <authorList>
            <person name="Wang H."/>
        </authorList>
    </citation>
    <scope>NUCLEOTIDE SEQUENCE</scope>
</reference>
<dbReference type="EMBL" id="WNKQ01000009">
    <property type="protein sequence ID" value="KAF5849168.1"/>
    <property type="molecule type" value="Genomic_DNA"/>
</dbReference>
<dbReference type="AlphaFoldDB" id="A0A8H6DV88"/>
<organism evidence="2 3">
    <name type="scientific">Cochliobolus sativus</name>
    <name type="common">Common root rot and spot blotch fungus</name>
    <name type="synonym">Bipolaris sorokiniana</name>
    <dbReference type="NCBI Taxonomy" id="45130"/>
    <lineage>
        <taxon>Eukaryota</taxon>
        <taxon>Fungi</taxon>
        <taxon>Dikarya</taxon>
        <taxon>Ascomycota</taxon>
        <taxon>Pezizomycotina</taxon>
        <taxon>Dothideomycetes</taxon>
        <taxon>Pleosporomycetidae</taxon>
        <taxon>Pleosporales</taxon>
        <taxon>Pleosporineae</taxon>
        <taxon>Pleosporaceae</taxon>
        <taxon>Bipolaris</taxon>
    </lineage>
</organism>
<feature type="region of interest" description="Disordered" evidence="1">
    <location>
        <begin position="103"/>
        <end position="145"/>
    </location>
</feature>